<reference evidence="1" key="1">
    <citation type="submission" date="2023-03" db="EMBL/GenBank/DDBJ databases">
        <title>Massive genome expansion in bonnet fungi (Mycena s.s.) driven by repeated elements and novel gene families across ecological guilds.</title>
        <authorList>
            <consortium name="Lawrence Berkeley National Laboratory"/>
            <person name="Harder C.B."/>
            <person name="Miyauchi S."/>
            <person name="Viragh M."/>
            <person name="Kuo A."/>
            <person name="Thoen E."/>
            <person name="Andreopoulos B."/>
            <person name="Lu D."/>
            <person name="Skrede I."/>
            <person name="Drula E."/>
            <person name="Henrissat B."/>
            <person name="Morin E."/>
            <person name="Kohler A."/>
            <person name="Barry K."/>
            <person name="LaButti K."/>
            <person name="Morin E."/>
            <person name="Salamov A."/>
            <person name="Lipzen A."/>
            <person name="Mereny Z."/>
            <person name="Hegedus B."/>
            <person name="Baldrian P."/>
            <person name="Stursova M."/>
            <person name="Weitz H."/>
            <person name="Taylor A."/>
            <person name="Grigoriev I.V."/>
            <person name="Nagy L.G."/>
            <person name="Martin F."/>
            <person name="Kauserud H."/>
        </authorList>
    </citation>
    <scope>NUCLEOTIDE SEQUENCE</scope>
    <source>
        <strain evidence="1">CBHHK002</strain>
    </source>
</reference>
<evidence type="ECO:0000313" key="1">
    <source>
        <dbReference type="EMBL" id="KAJ7351397.1"/>
    </source>
</evidence>
<sequence length="161" mass="16857">MSLLETMLAMWHFTNYREVSLVLSVTGLPPSTSTTPQIQRTGQELFSPPLPASPPLPTVSTVVPTGDSIELLASLRQHSHTVEQALYPQLATTPVGALNNVRRAFIIAAKGAGRPARVGGELAGLAAAGVDAHGVERQEQLHVIIFLSEAAVYGVDAAGAA</sequence>
<dbReference type="AlphaFoldDB" id="A0AAD7EVH2"/>
<comment type="caution">
    <text evidence="1">The sequence shown here is derived from an EMBL/GenBank/DDBJ whole genome shotgun (WGS) entry which is preliminary data.</text>
</comment>
<keyword evidence="2" id="KW-1185">Reference proteome</keyword>
<evidence type="ECO:0000313" key="2">
    <source>
        <dbReference type="Proteomes" id="UP001218218"/>
    </source>
</evidence>
<accession>A0AAD7EVH2</accession>
<dbReference type="Proteomes" id="UP001218218">
    <property type="component" value="Unassembled WGS sequence"/>
</dbReference>
<protein>
    <submittedName>
        <fullName evidence="1">Uncharacterized protein</fullName>
    </submittedName>
</protein>
<dbReference type="EMBL" id="JARIHO010000013">
    <property type="protein sequence ID" value="KAJ7351397.1"/>
    <property type="molecule type" value="Genomic_DNA"/>
</dbReference>
<organism evidence="1 2">
    <name type="scientific">Mycena albidolilacea</name>
    <dbReference type="NCBI Taxonomy" id="1033008"/>
    <lineage>
        <taxon>Eukaryota</taxon>
        <taxon>Fungi</taxon>
        <taxon>Dikarya</taxon>
        <taxon>Basidiomycota</taxon>
        <taxon>Agaricomycotina</taxon>
        <taxon>Agaricomycetes</taxon>
        <taxon>Agaricomycetidae</taxon>
        <taxon>Agaricales</taxon>
        <taxon>Marasmiineae</taxon>
        <taxon>Mycenaceae</taxon>
        <taxon>Mycena</taxon>
    </lineage>
</organism>
<name>A0AAD7EVH2_9AGAR</name>
<proteinExistence type="predicted"/>
<gene>
    <name evidence="1" type="ORF">DFH08DRAFT_957711</name>
</gene>